<dbReference type="Gene3D" id="3.40.50.300">
    <property type="entry name" value="P-loop containing nucleotide triphosphate hydrolases"/>
    <property type="match status" value="1"/>
</dbReference>
<dbReference type="PROSITE" id="PS50088">
    <property type="entry name" value="ANK_REPEAT"/>
    <property type="match status" value="2"/>
</dbReference>
<reference evidence="4 5" key="1">
    <citation type="submission" date="2016-04" db="EMBL/GenBank/DDBJ databases">
        <title>A degradative enzymes factory behind the ericoid mycorrhizal symbiosis.</title>
        <authorList>
            <consortium name="DOE Joint Genome Institute"/>
            <person name="Martino E."/>
            <person name="Morin E."/>
            <person name="Grelet G."/>
            <person name="Kuo A."/>
            <person name="Kohler A."/>
            <person name="Daghino S."/>
            <person name="Barry K."/>
            <person name="Choi C."/>
            <person name="Cichocki N."/>
            <person name="Clum A."/>
            <person name="Copeland A."/>
            <person name="Hainaut M."/>
            <person name="Haridas S."/>
            <person name="Labutti K."/>
            <person name="Lindquist E."/>
            <person name="Lipzen A."/>
            <person name="Khouja H.-R."/>
            <person name="Murat C."/>
            <person name="Ohm R."/>
            <person name="Olson A."/>
            <person name="Spatafora J."/>
            <person name="Veneault-Fourrey C."/>
            <person name="Henrissat B."/>
            <person name="Grigoriev I."/>
            <person name="Martin F."/>
            <person name="Perotto S."/>
        </authorList>
    </citation>
    <scope>NUCLEOTIDE SEQUENCE [LARGE SCALE GENOMIC DNA]</scope>
    <source>
        <strain evidence="4 5">E</strain>
    </source>
</reference>
<dbReference type="Pfam" id="PF22939">
    <property type="entry name" value="WHD_GPIID"/>
    <property type="match status" value="1"/>
</dbReference>
<gene>
    <name evidence="4" type="ORF">K444DRAFT_532617</name>
</gene>
<dbReference type="Pfam" id="PF12796">
    <property type="entry name" value="Ank_2"/>
    <property type="match status" value="1"/>
</dbReference>
<feature type="repeat" description="ANK" evidence="2">
    <location>
        <begin position="605"/>
        <end position="637"/>
    </location>
</feature>
<dbReference type="Pfam" id="PF23239">
    <property type="entry name" value="DUF7069"/>
    <property type="match status" value="1"/>
</dbReference>
<dbReference type="PROSITE" id="PS50297">
    <property type="entry name" value="ANK_REP_REGION"/>
    <property type="match status" value="2"/>
</dbReference>
<dbReference type="PANTHER" id="PTHR10039:SF14">
    <property type="entry name" value="NACHT DOMAIN-CONTAINING PROTEIN"/>
    <property type="match status" value="1"/>
</dbReference>
<evidence type="ECO:0000259" key="3">
    <source>
        <dbReference type="PROSITE" id="PS50837"/>
    </source>
</evidence>
<feature type="non-terminal residue" evidence="4">
    <location>
        <position position="650"/>
    </location>
</feature>
<dbReference type="RefSeq" id="XP_024735225.1">
    <property type="nucleotide sequence ID" value="XM_024875091.1"/>
</dbReference>
<dbReference type="SMART" id="SM00248">
    <property type="entry name" value="ANK"/>
    <property type="match status" value="2"/>
</dbReference>
<dbReference type="InterPro" id="IPR027417">
    <property type="entry name" value="P-loop_NTPase"/>
</dbReference>
<evidence type="ECO:0000313" key="4">
    <source>
        <dbReference type="EMBL" id="PMD58321.1"/>
    </source>
</evidence>
<dbReference type="OrthoDB" id="163438at2759"/>
<dbReference type="Proteomes" id="UP000235371">
    <property type="component" value="Unassembled WGS sequence"/>
</dbReference>
<dbReference type="SUPFAM" id="SSF52540">
    <property type="entry name" value="P-loop containing nucleoside triphosphate hydrolases"/>
    <property type="match status" value="1"/>
</dbReference>
<dbReference type="PROSITE" id="PS50837">
    <property type="entry name" value="NACHT"/>
    <property type="match status" value="1"/>
</dbReference>
<dbReference type="InterPro" id="IPR055497">
    <property type="entry name" value="DUF7069"/>
</dbReference>
<dbReference type="SUPFAM" id="SSF48403">
    <property type="entry name" value="Ankyrin repeat"/>
    <property type="match status" value="1"/>
</dbReference>
<dbReference type="PANTHER" id="PTHR10039">
    <property type="entry name" value="AMELOGENIN"/>
    <property type="match status" value="1"/>
</dbReference>
<keyword evidence="1" id="KW-0677">Repeat</keyword>
<dbReference type="GeneID" id="36583171"/>
<organism evidence="4 5">
    <name type="scientific">Hyaloscypha bicolor E</name>
    <dbReference type="NCBI Taxonomy" id="1095630"/>
    <lineage>
        <taxon>Eukaryota</taxon>
        <taxon>Fungi</taxon>
        <taxon>Dikarya</taxon>
        <taxon>Ascomycota</taxon>
        <taxon>Pezizomycotina</taxon>
        <taxon>Leotiomycetes</taxon>
        <taxon>Helotiales</taxon>
        <taxon>Hyaloscyphaceae</taxon>
        <taxon>Hyaloscypha</taxon>
        <taxon>Hyaloscypha bicolor</taxon>
    </lineage>
</organism>
<name>A0A2J6T5L8_9HELO</name>
<dbReference type="InterPro" id="IPR054471">
    <property type="entry name" value="GPIID_WHD"/>
</dbReference>
<sequence length="650" mass="73863">MHDILSVAENQLHVAEQSLQVQKEIAKRMLSKDEGTCLQLLRLTKDEKDETYEWYKNRVEDRVEGTCQWFLQHDNFKNWLRQDSGPLLVSADPGCGKSVLAKYLIDVELPRSSTTCYFFFKDQDQNTLKQAFCALLHQLFTEKPSLIRHAMPDYSNNGPDFVKITTSLWKILGNVAQDPETGPVIFVLDALDECNESDFRDLIRMLKQLFHKDQRQLNETKFLVTSRPYEHIVSEFRELVDAFPHIHIPGEESSETISQEVNLVIESRVEKLAKEKNLKAEIKDHLKQRLLEIPHRTYLWVYLVFDFLKSEVFKKTRKGIDSTIDTLPESVNQAYEGILSRSKDQGIVRKVLSIILVAKRPLTLAEMNVALNVDASTRSLEDLDLEAEDDFEKSLRNWCGLFVSIYHHKVYFLHQTAREFLLPKLALSSMPPSRWNGSITPQQGHLVLAEICVVYLEVVLPHVPEANPETDSNIDYPVFLDYSATYWPGHFREGDIGQDAIDASLALRLCDPDIKGFSIWTKIYDQGPGYSMGHVGHMDRGLNVASILGLEAVVKLLLARSDIDADSKNTVNGWTPLSFAAQNGHLAVIKLLLARDVDPDSKDKEERTPLSHAAEWGHEAIVKLLLTREVDLDSQDTIGRTPLSFAAEGG</sequence>
<feature type="domain" description="NACHT" evidence="3">
    <location>
        <begin position="85"/>
        <end position="228"/>
    </location>
</feature>
<accession>A0A2J6T5L8</accession>
<proteinExistence type="predicted"/>
<keyword evidence="2" id="KW-0040">ANK repeat</keyword>
<dbReference type="AlphaFoldDB" id="A0A2J6T5L8"/>
<evidence type="ECO:0000256" key="1">
    <source>
        <dbReference type="ARBA" id="ARBA00022737"/>
    </source>
</evidence>
<feature type="repeat" description="ANK" evidence="2">
    <location>
        <begin position="572"/>
        <end position="604"/>
    </location>
</feature>
<keyword evidence="5" id="KW-1185">Reference proteome</keyword>
<dbReference type="Pfam" id="PF24883">
    <property type="entry name" value="NPHP3_N"/>
    <property type="match status" value="1"/>
</dbReference>
<dbReference type="InterPro" id="IPR002110">
    <property type="entry name" value="Ankyrin_rpt"/>
</dbReference>
<dbReference type="STRING" id="1095630.A0A2J6T5L8"/>
<dbReference type="InterPro" id="IPR036770">
    <property type="entry name" value="Ankyrin_rpt-contain_sf"/>
</dbReference>
<dbReference type="InterPro" id="IPR056884">
    <property type="entry name" value="NPHP3-like_N"/>
</dbReference>
<evidence type="ECO:0000313" key="5">
    <source>
        <dbReference type="Proteomes" id="UP000235371"/>
    </source>
</evidence>
<dbReference type="EMBL" id="KZ613828">
    <property type="protein sequence ID" value="PMD58321.1"/>
    <property type="molecule type" value="Genomic_DNA"/>
</dbReference>
<dbReference type="Gene3D" id="1.25.40.20">
    <property type="entry name" value="Ankyrin repeat-containing domain"/>
    <property type="match status" value="1"/>
</dbReference>
<evidence type="ECO:0000256" key="2">
    <source>
        <dbReference type="PROSITE-ProRule" id="PRU00023"/>
    </source>
</evidence>
<dbReference type="InParanoid" id="A0A2J6T5L8"/>
<dbReference type="InterPro" id="IPR007111">
    <property type="entry name" value="NACHT_NTPase"/>
</dbReference>
<protein>
    <recommendedName>
        <fullName evidence="3">NACHT domain-containing protein</fullName>
    </recommendedName>
</protein>